<evidence type="ECO:0000256" key="9">
    <source>
        <dbReference type="SAM" id="Phobius"/>
    </source>
</evidence>
<dbReference type="Gene3D" id="3.40.50.300">
    <property type="entry name" value="P-loop containing nucleotide triphosphate hydrolases"/>
    <property type="match status" value="1"/>
</dbReference>
<dbReference type="PANTHER" id="PTHR48041:SF139">
    <property type="entry name" value="PROTEIN SCARLET"/>
    <property type="match status" value="1"/>
</dbReference>
<protein>
    <submittedName>
        <fullName evidence="11">ABC-type multidrug transport system ATPase subunit</fullName>
    </submittedName>
</protein>
<gene>
    <name evidence="11" type="ORF">HNQ65_003250</name>
</gene>
<feature type="transmembrane region" description="Helical" evidence="9">
    <location>
        <begin position="428"/>
        <end position="448"/>
    </location>
</feature>
<evidence type="ECO:0000256" key="4">
    <source>
        <dbReference type="ARBA" id="ARBA00022741"/>
    </source>
</evidence>
<dbReference type="EMBL" id="JACHIG010000006">
    <property type="protein sequence ID" value="MBB5033662.1"/>
    <property type="molecule type" value="Genomic_DNA"/>
</dbReference>
<keyword evidence="3 9" id="KW-0812">Transmembrane</keyword>
<organism evidence="11 12">
    <name type="scientific">Prosthecobacter vanneervenii</name>
    <dbReference type="NCBI Taxonomy" id="48466"/>
    <lineage>
        <taxon>Bacteria</taxon>
        <taxon>Pseudomonadati</taxon>
        <taxon>Verrucomicrobiota</taxon>
        <taxon>Verrucomicrobiia</taxon>
        <taxon>Verrucomicrobiales</taxon>
        <taxon>Verrucomicrobiaceae</taxon>
        <taxon>Prosthecobacter</taxon>
    </lineage>
</organism>
<dbReference type="GO" id="GO:0016887">
    <property type="term" value="F:ATP hydrolysis activity"/>
    <property type="evidence" value="ECO:0007669"/>
    <property type="project" value="InterPro"/>
</dbReference>
<dbReference type="GO" id="GO:0042626">
    <property type="term" value="F:ATPase-coupled transmembrane transporter activity"/>
    <property type="evidence" value="ECO:0007669"/>
    <property type="project" value="TreeGrafter"/>
</dbReference>
<feature type="transmembrane region" description="Helical" evidence="9">
    <location>
        <begin position="468"/>
        <end position="486"/>
    </location>
</feature>
<evidence type="ECO:0000256" key="7">
    <source>
        <dbReference type="ARBA" id="ARBA00023136"/>
    </source>
</evidence>
<comment type="subcellular location">
    <subcellularLocation>
        <location evidence="1">Membrane</location>
        <topology evidence="1">Multi-pass membrane protein</topology>
    </subcellularLocation>
</comment>
<feature type="region of interest" description="Disordered" evidence="8">
    <location>
        <begin position="275"/>
        <end position="312"/>
    </location>
</feature>
<proteinExistence type="predicted"/>
<dbReference type="Proteomes" id="UP000590740">
    <property type="component" value="Unassembled WGS sequence"/>
</dbReference>
<keyword evidence="2" id="KW-0813">Transport</keyword>
<evidence type="ECO:0000256" key="8">
    <source>
        <dbReference type="SAM" id="MobiDB-lite"/>
    </source>
</evidence>
<evidence type="ECO:0000313" key="12">
    <source>
        <dbReference type="Proteomes" id="UP000590740"/>
    </source>
</evidence>
<sequence length="587" mass="63800">MLEINNLSYVVPGKNKEPLRVLEQVSFSAPGGHVLALIGPSGSGKTSLLRILAGLIEPEAGTLSLRGSDFLKQPLHPNQLGWVPAGDDGLIEHLTVRENLSSAAMLRGAGSTRDEVISRVSHVLVTVGLENIATERTSALALPQRRRLKLGLALVADPLLVLCDDFTVGLDVRSEREFEALLKLVAADRPDRIVIHATDSLANLGAYDTVVVMNEGYVAFHGPARAVPHYFSVPTYDEVYARLAKRPAQRWGDSWMKHREAYYAAFKLGGSAAEKLSAGDEDPGEEERTLLMQKEDGSEEPESRKTTVDETRPTLPLPGLFSQVQHLVKRRWSLLRRTPKDWITHVSLLVGAPALAALLLLPNLKALKEVRSGTSAADTLWPASHTASMIVLIQILLVLFMALRLGAREISERRAIYERERIGGVRPFAWLLGSLLFMLPIVLVQSIWMEMFLDIVSGGLPGAGLPKLVLPALSGAAFAAVCLGISASANSKESAHSISLTVLFANVILCGGLLGLPQVLGHIVHPFVTAHYGWSGIIDSMEKTAFFSPIDKLTRTWFAAPNIAMTMLGVHLLVGVVLTYVGLRQRK</sequence>
<dbReference type="PANTHER" id="PTHR48041">
    <property type="entry name" value="ABC TRANSPORTER G FAMILY MEMBER 28"/>
    <property type="match status" value="1"/>
</dbReference>
<keyword evidence="7 9" id="KW-0472">Membrane</keyword>
<dbReference type="GO" id="GO:0016020">
    <property type="term" value="C:membrane"/>
    <property type="evidence" value="ECO:0007669"/>
    <property type="project" value="UniProtKB-SubCell"/>
</dbReference>
<dbReference type="RefSeq" id="WP_184340678.1">
    <property type="nucleotide sequence ID" value="NZ_JACHIG010000006.1"/>
</dbReference>
<dbReference type="SUPFAM" id="SSF52540">
    <property type="entry name" value="P-loop containing nucleoside triphosphate hydrolases"/>
    <property type="match status" value="1"/>
</dbReference>
<evidence type="ECO:0000256" key="2">
    <source>
        <dbReference type="ARBA" id="ARBA00022448"/>
    </source>
</evidence>
<evidence type="ECO:0000259" key="10">
    <source>
        <dbReference type="PROSITE" id="PS50893"/>
    </source>
</evidence>
<feature type="transmembrane region" description="Helical" evidence="9">
    <location>
        <begin position="563"/>
        <end position="583"/>
    </location>
</feature>
<keyword evidence="4" id="KW-0547">Nucleotide-binding</keyword>
<keyword evidence="6 9" id="KW-1133">Transmembrane helix</keyword>
<feature type="domain" description="ABC transporter" evidence="10">
    <location>
        <begin position="2"/>
        <end position="240"/>
    </location>
</feature>
<evidence type="ECO:0000256" key="5">
    <source>
        <dbReference type="ARBA" id="ARBA00022840"/>
    </source>
</evidence>
<comment type="caution">
    <text evidence="11">The sequence shown here is derived from an EMBL/GenBank/DDBJ whole genome shotgun (WGS) entry which is preliminary data.</text>
</comment>
<dbReference type="InterPro" id="IPR050352">
    <property type="entry name" value="ABCG_transporters"/>
</dbReference>
<feature type="transmembrane region" description="Helical" evidence="9">
    <location>
        <begin position="498"/>
        <end position="516"/>
    </location>
</feature>
<keyword evidence="12" id="KW-1185">Reference proteome</keyword>
<dbReference type="AlphaFoldDB" id="A0A7W8DKZ3"/>
<reference evidence="11 12" key="1">
    <citation type="submission" date="2020-08" db="EMBL/GenBank/DDBJ databases">
        <title>Genomic Encyclopedia of Type Strains, Phase IV (KMG-IV): sequencing the most valuable type-strain genomes for metagenomic binning, comparative biology and taxonomic classification.</title>
        <authorList>
            <person name="Goeker M."/>
        </authorList>
    </citation>
    <scope>NUCLEOTIDE SEQUENCE [LARGE SCALE GENOMIC DNA]</scope>
    <source>
        <strain evidence="11 12">DSM 12252</strain>
    </source>
</reference>
<feature type="transmembrane region" description="Helical" evidence="9">
    <location>
        <begin position="342"/>
        <end position="361"/>
    </location>
</feature>
<feature type="transmembrane region" description="Helical" evidence="9">
    <location>
        <begin position="381"/>
        <end position="407"/>
    </location>
</feature>
<dbReference type="GO" id="GO:0005524">
    <property type="term" value="F:ATP binding"/>
    <property type="evidence" value="ECO:0007669"/>
    <property type="project" value="UniProtKB-KW"/>
</dbReference>
<keyword evidence="5" id="KW-0067">ATP-binding</keyword>
<dbReference type="PROSITE" id="PS50893">
    <property type="entry name" value="ABC_TRANSPORTER_2"/>
    <property type="match status" value="1"/>
</dbReference>
<dbReference type="InterPro" id="IPR003439">
    <property type="entry name" value="ABC_transporter-like_ATP-bd"/>
</dbReference>
<dbReference type="InterPro" id="IPR003593">
    <property type="entry name" value="AAA+_ATPase"/>
</dbReference>
<evidence type="ECO:0000256" key="3">
    <source>
        <dbReference type="ARBA" id="ARBA00022692"/>
    </source>
</evidence>
<dbReference type="SMART" id="SM00382">
    <property type="entry name" value="AAA"/>
    <property type="match status" value="1"/>
</dbReference>
<dbReference type="InterPro" id="IPR027417">
    <property type="entry name" value="P-loop_NTPase"/>
</dbReference>
<dbReference type="Pfam" id="PF00005">
    <property type="entry name" value="ABC_tran"/>
    <property type="match status" value="1"/>
</dbReference>
<feature type="compositionally biased region" description="Basic and acidic residues" evidence="8">
    <location>
        <begin position="286"/>
        <end position="312"/>
    </location>
</feature>
<accession>A0A7W8DKZ3</accession>
<evidence type="ECO:0000256" key="1">
    <source>
        <dbReference type="ARBA" id="ARBA00004141"/>
    </source>
</evidence>
<evidence type="ECO:0000313" key="11">
    <source>
        <dbReference type="EMBL" id="MBB5033662.1"/>
    </source>
</evidence>
<evidence type="ECO:0000256" key="6">
    <source>
        <dbReference type="ARBA" id="ARBA00022989"/>
    </source>
</evidence>
<name>A0A7W8DKZ3_9BACT</name>